<evidence type="ECO:0000256" key="3">
    <source>
        <dbReference type="PROSITE-ProRule" id="PRU00221"/>
    </source>
</evidence>
<dbReference type="InterPro" id="IPR036322">
    <property type="entry name" value="WD40_repeat_dom_sf"/>
</dbReference>
<dbReference type="PROSITE" id="PS00678">
    <property type="entry name" value="WD_REPEATS_1"/>
    <property type="match status" value="1"/>
</dbReference>
<dbReference type="OrthoDB" id="540662at2759"/>
<evidence type="ECO:0000256" key="1">
    <source>
        <dbReference type="ARBA" id="ARBA00022574"/>
    </source>
</evidence>
<dbReference type="Pfam" id="PF08799">
    <property type="entry name" value="PRP4"/>
    <property type="match status" value="1"/>
</dbReference>
<dbReference type="SMART" id="SM00320">
    <property type="entry name" value="WD40"/>
    <property type="match status" value="7"/>
</dbReference>
<feature type="domain" description="Pre-mRNA processing factor 4 (PRP4)-like" evidence="4">
    <location>
        <begin position="82"/>
        <end position="102"/>
    </location>
</feature>
<dbReference type="FunFam" id="2.130.10.10:FF:000411">
    <property type="entry name" value="U4/U6 small nuclear ribonucleoprotein Prp4"/>
    <property type="match status" value="1"/>
</dbReference>
<dbReference type="GO" id="GO:0017070">
    <property type="term" value="F:U6 snRNA binding"/>
    <property type="evidence" value="ECO:0007669"/>
    <property type="project" value="TreeGrafter"/>
</dbReference>
<dbReference type="InterPro" id="IPR001680">
    <property type="entry name" value="WD40_rpt"/>
</dbReference>
<dbReference type="InterPro" id="IPR020472">
    <property type="entry name" value="WD40_PAC1"/>
</dbReference>
<evidence type="ECO:0000313" key="5">
    <source>
        <dbReference type="EMBL" id="OMH83996.1"/>
    </source>
</evidence>
<dbReference type="InterPro" id="IPR019775">
    <property type="entry name" value="WD40_repeat_CS"/>
</dbReference>
<organism evidence="5 6">
    <name type="scientific">Zancudomyces culisetae</name>
    <name type="common">Gut fungus</name>
    <name type="synonym">Smittium culisetae</name>
    <dbReference type="NCBI Taxonomy" id="1213189"/>
    <lineage>
        <taxon>Eukaryota</taxon>
        <taxon>Fungi</taxon>
        <taxon>Fungi incertae sedis</taxon>
        <taxon>Zoopagomycota</taxon>
        <taxon>Kickxellomycotina</taxon>
        <taxon>Harpellomycetes</taxon>
        <taxon>Harpellales</taxon>
        <taxon>Legeriomycetaceae</taxon>
        <taxon>Zancudomyces</taxon>
    </lineage>
</organism>
<dbReference type="InterPro" id="IPR015943">
    <property type="entry name" value="WD40/YVTN_repeat-like_dom_sf"/>
</dbReference>
<feature type="repeat" description="WD" evidence="3">
    <location>
        <begin position="170"/>
        <end position="211"/>
    </location>
</feature>
<dbReference type="SUPFAM" id="SSF50978">
    <property type="entry name" value="WD40 repeat-like"/>
    <property type="match status" value="1"/>
</dbReference>
<feature type="repeat" description="WD" evidence="3">
    <location>
        <begin position="389"/>
        <end position="426"/>
    </location>
</feature>
<accession>A0A1R1PSM5</accession>
<dbReference type="PANTHER" id="PTHR19846">
    <property type="entry name" value="WD40 REPEAT PROTEIN"/>
    <property type="match status" value="1"/>
</dbReference>
<dbReference type="GO" id="GO:0030621">
    <property type="term" value="F:U4 snRNA binding"/>
    <property type="evidence" value="ECO:0007669"/>
    <property type="project" value="TreeGrafter"/>
</dbReference>
<name>A0A1R1PSM5_ZANCU</name>
<feature type="repeat" description="WD" evidence="3">
    <location>
        <begin position="263"/>
        <end position="298"/>
    </location>
</feature>
<dbReference type="Gene3D" id="4.10.280.110">
    <property type="entry name" value="Pre-mRNA processing factor 4 domain"/>
    <property type="match status" value="1"/>
</dbReference>
<dbReference type="PROSITE" id="PS50082">
    <property type="entry name" value="WD_REPEATS_2"/>
    <property type="match status" value="6"/>
</dbReference>
<dbReference type="InterPro" id="IPR014906">
    <property type="entry name" value="PRP4-like"/>
</dbReference>
<evidence type="ECO:0000313" key="6">
    <source>
        <dbReference type="Proteomes" id="UP000188320"/>
    </source>
</evidence>
<dbReference type="GO" id="GO:0046540">
    <property type="term" value="C:U4/U6 x U5 tri-snRNP complex"/>
    <property type="evidence" value="ECO:0007669"/>
    <property type="project" value="TreeGrafter"/>
</dbReference>
<dbReference type="InterPro" id="IPR036285">
    <property type="entry name" value="PRP4-like_sf"/>
</dbReference>
<dbReference type="EMBL" id="LSSK01000271">
    <property type="protein sequence ID" value="OMH83996.1"/>
    <property type="molecule type" value="Genomic_DNA"/>
</dbReference>
<dbReference type="PANTHER" id="PTHR19846:SF0">
    <property type="entry name" value="PRE-MRNA PROCESSING FACTOR 4"/>
    <property type="match status" value="1"/>
</dbReference>
<keyword evidence="6" id="KW-1185">Reference proteome</keyword>
<dbReference type="Proteomes" id="UP000188320">
    <property type="component" value="Unassembled WGS sequence"/>
</dbReference>
<evidence type="ECO:0000259" key="4">
    <source>
        <dbReference type="Pfam" id="PF08799"/>
    </source>
</evidence>
<comment type="caution">
    <text evidence="5">The sequence shown here is derived from an EMBL/GenBank/DDBJ whole genome shotgun (WGS) entry which is preliminary data.</text>
</comment>
<keyword evidence="1 3" id="KW-0853">WD repeat</keyword>
<feature type="repeat" description="WD" evidence="3">
    <location>
        <begin position="305"/>
        <end position="346"/>
    </location>
</feature>
<dbReference type="GO" id="GO:0000398">
    <property type="term" value="P:mRNA splicing, via spliceosome"/>
    <property type="evidence" value="ECO:0007669"/>
    <property type="project" value="TreeGrafter"/>
</dbReference>
<dbReference type="Pfam" id="PF00400">
    <property type="entry name" value="WD40"/>
    <property type="match status" value="7"/>
</dbReference>
<dbReference type="AlphaFoldDB" id="A0A1R1PSM5"/>
<dbReference type="SUPFAM" id="SSF158230">
    <property type="entry name" value="PRP4-like"/>
    <property type="match status" value="1"/>
</dbReference>
<gene>
    <name evidence="5" type="ORF">AX774_g2490</name>
</gene>
<keyword evidence="2" id="KW-0677">Repeat</keyword>
<sequence length="468" mass="52476">MENNENQRIYFGSLEHTLLDRQNDNHEQDETGIDLDELSEASDRELTEIQLQAKQEQQALLNEFERREAARKIAVPTEDLKVRLKLREYGEPTCLFGEGESEAEQTEEFYTEGPPQLMFARRKMAVYSLSKARDRVKSQKKYTEVPLALIKSSRKSLFDRFRNYTVYSSEYGDLRPLSCIKFSPNQQILATGSWSGIVKLWDTKSSQQLNTLKGHNDKIGGISFHPQSTINLDETAANIATGSTDNTIKLWSLESQKPPVGQLVGHMARVVHIDHHPMGSYLASASYDGSWRLWDIESCKELCLQEGHSRQVHVVKFQGDGSLLASAGLDGIGRVWDIRTGKSAMTLTGHMGEIYTVDWSQNGYVIGTGGGDNSVRIYDIRALKQTYSLPAHNSIISQMCYLKNGVNTSTEVLVTSSFDGSIKVWSGVDYKLINTLHGHEGKVMGVDVSSEYIASCGYDRSFKLYGQS</sequence>
<keyword evidence="5" id="KW-0687">Ribonucleoprotein</keyword>
<dbReference type="PROSITE" id="PS50294">
    <property type="entry name" value="WD_REPEATS_REGION"/>
    <property type="match status" value="5"/>
</dbReference>
<dbReference type="Gene3D" id="2.130.10.10">
    <property type="entry name" value="YVTN repeat-like/Quinoprotein amine dehydrogenase"/>
    <property type="match status" value="2"/>
</dbReference>
<proteinExistence type="predicted"/>
<protein>
    <submittedName>
        <fullName evidence="5">U4/U6 small nuclear ribonucleoprotein Prp4</fullName>
    </submittedName>
</protein>
<dbReference type="PRINTS" id="PR00320">
    <property type="entry name" value="GPROTEINBRPT"/>
</dbReference>
<reference evidence="6" key="1">
    <citation type="submission" date="2017-01" db="EMBL/GenBank/DDBJ databases">
        <authorList>
            <person name="Wang Y."/>
            <person name="White M."/>
            <person name="Kvist S."/>
            <person name="Moncalvo J.-M."/>
        </authorList>
    </citation>
    <scope>NUCLEOTIDE SEQUENCE [LARGE SCALE GENOMIC DNA]</scope>
    <source>
        <strain evidence="6">COL-18-3</strain>
    </source>
</reference>
<evidence type="ECO:0000256" key="2">
    <source>
        <dbReference type="ARBA" id="ARBA00022737"/>
    </source>
</evidence>
<dbReference type="CDD" id="cd00200">
    <property type="entry name" value="WD40"/>
    <property type="match status" value="1"/>
</dbReference>
<feature type="repeat" description="WD" evidence="3">
    <location>
        <begin position="347"/>
        <end position="388"/>
    </location>
</feature>
<feature type="repeat" description="WD" evidence="3">
    <location>
        <begin position="212"/>
        <end position="255"/>
    </location>
</feature>